<dbReference type="EMBL" id="AC136520">
    <property type="protein sequence ID" value="AAV59371.1"/>
    <property type="molecule type" value="Genomic_DNA"/>
</dbReference>
<reference evidence="3" key="2">
    <citation type="journal article" date="2008" name="Nucleic Acids Res.">
        <title>The rice annotation project database (RAP-DB): 2008 update.</title>
        <authorList>
            <consortium name="The rice annotation project (RAP)"/>
        </authorList>
    </citation>
    <scope>GENOME REANNOTATION</scope>
    <source>
        <strain evidence="3">cv. Nipponbare</strain>
    </source>
</reference>
<dbReference type="AlphaFoldDB" id="Q5TKD6"/>
<dbReference type="Proteomes" id="UP000000763">
    <property type="component" value="Chromosome 5"/>
</dbReference>
<feature type="transmembrane region" description="Helical" evidence="1">
    <location>
        <begin position="17"/>
        <end position="38"/>
    </location>
</feature>
<reference evidence="3" key="1">
    <citation type="journal article" date="2005" name="Nature">
        <title>The map-based sequence of the rice genome.</title>
        <authorList>
            <consortium name="International rice genome sequencing project (IRGSP)"/>
            <person name="Matsumoto T."/>
            <person name="Wu J."/>
            <person name="Kanamori H."/>
            <person name="Katayose Y."/>
            <person name="Fujisawa M."/>
            <person name="Namiki N."/>
            <person name="Mizuno H."/>
            <person name="Yamamoto K."/>
            <person name="Antonio B.A."/>
            <person name="Baba T."/>
            <person name="Sakata K."/>
            <person name="Nagamura Y."/>
            <person name="Aoki H."/>
            <person name="Arikawa K."/>
            <person name="Arita K."/>
            <person name="Bito T."/>
            <person name="Chiden Y."/>
            <person name="Fujitsuka N."/>
            <person name="Fukunaka R."/>
            <person name="Hamada M."/>
            <person name="Harada C."/>
            <person name="Hayashi A."/>
            <person name="Hijishita S."/>
            <person name="Honda M."/>
            <person name="Hosokawa S."/>
            <person name="Ichikawa Y."/>
            <person name="Idonuma A."/>
            <person name="Iijima M."/>
            <person name="Ikeda M."/>
            <person name="Ikeno M."/>
            <person name="Ito K."/>
            <person name="Ito S."/>
            <person name="Ito T."/>
            <person name="Ito Y."/>
            <person name="Ito Y."/>
            <person name="Iwabuchi A."/>
            <person name="Kamiya K."/>
            <person name="Karasawa W."/>
            <person name="Kurita K."/>
            <person name="Katagiri S."/>
            <person name="Kikuta A."/>
            <person name="Kobayashi H."/>
            <person name="Kobayashi N."/>
            <person name="Machita K."/>
            <person name="Maehara T."/>
            <person name="Masukawa M."/>
            <person name="Mizubayashi T."/>
            <person name="Mukai Y."/>
            <person name="Nagasaki H."/>
            <person name="Nagata Y."/>
            <person name="Naito S."/>
            <person name="Nakashima M."/>
            <person name="Nakama Y."/>
            <person name="Nakamichi Y."/>
            <person name="Nakamura M."/>
            <person name="Meguro A."/>
            <person name="Negishi M."/>
            <person name="Ohta I."/>
            <person name="Ohta T."/>
            <person name="Okamoto M."/>
            <person name="Ono N."/>
            <person name="Saji S."/>
            <person name="Sakaguchi M."/>
            <person name="Sakai K."/>
            <person name="Shibata M."/>
            <person name="Shimokawa T."/>
            <person name="Song J."/>
            <person name="Takazaki Y."/>
            <person name="Terasawa K."/>
            <person name="Tsugane M."/>
            <person name="Tsuji K."/>
            <person name="Ueda S."/>
            <person name="Waki K."/>
            <person name="Yamagata H."/>
            <person name="Yamamoto M."/>
            <person name="Yamamoto S."/>
            <person name="Yamane H."/>
            <person name="Yoshiki S."/>
            <person name="Yoshihara R."/>
            <person name="Yukawa K."/>
            <person name="Zhong H."/>
            <person name="Yano M."/>
            <person name="Yuan Q."/>
            <person name="Ouyang S."/>
            <person name="Liu J."/>
            <person name="Jones K.M."/>
            <person name="Gansberger K."/>
            <person name="Moffat K."/>
            <person name="Hill J."/>
            <person name="Bera J."/>
            <person name="Fadrosh D."/>
            <person name="Jin S."/>
            <person name="Johri S."/>
            <person name="Kim M."/>
            <person name="Overton L."/>
            <person name="Reardon M."/>
            <person name="Tsitrin T."/>
            <person name="Vuong H."/>
            <person name="Weaver B."/>
            <person name="Ciecko A."/>
            <person name="Tallon L."/>
            <person name="Jackson J."/>
            <person name="Pai G."/>
            <person name="Aken S.V."/>
            <person name="Utterback T."/>
            <person name="Reidmuller S."/>
            <person name="Feldblyum T."/>
            <person name="Hsiao J."/>
            <person name="Zismann V."/>
            <person name="Iobst S."/>
            <person name="de Vazeille A.R."/>
            <person name="Buell C.R."/>
            <person name="Ying K."/>
            <person name="Li Y."/>
            <person name="Lu T."/>
            <person name="Huang Y."/>
            <person name="Zhao Q."/>
            <person name="Feng Q."/>
            <person name="Zhang L."/>
            <person name="Zhu J."/>
            <person name="Weng Q."/>
            <person name="Mu J."/>
            <person name="Lu Y."/>
            <person name="Fan D."/>
            <person name="Liu Y."/>
            <person name="Guan J."/>
            <person name="Zhang Y."/>
            <person name="Yu S."/>
            <person name="Liu X."/>
            <person name="Zhang Y."/>
            <person name="Hong G."/>
            <person name="Han B."/>
            <person name="Choisne N."/>
            <person name="Demange N."/>
            <person name="Orjeda G."/>
            <person name="Samain S."/>
            <person name="Cattolico L."/>
            <person name="Pelletier E."/>
            <person name="Couloux A."/>
            <person name="Segurens B."/>
            <person name="Wincker P."/>
            <person name="D'Hont A."/>
            <person name="Scarpelli C."/>
            <person name="Weissenbach J."/>
            <person name="Salanoubat M."/>
            <person name="Quetier F."/>
            <person name="Yu Y."/>
            <person name="Kim H.R."/>
            <person name="Rambo T."/>
            <person name="Currie J."/>
            <person name="Collura K."/>
            <person name="Luo M."/>
            <person name="Yang T."/>
            <person name="Ammiraju J.S.S."/>
            <person name="Engler F."/>
            <person name="Soderlund C."/>
            <person name="Wing R.A."/>
            <person name="Palmer L.E."/>
            <person name="de la Bastide M."/>
            <person name="Spiegel L."/>
            <person name="Nascimento L."/>
            <person name="Zutavern T."/>
            <person name="O'Shaughnessy A."/>
            <person name="Dike S."/>
            <person name="Dedhia N."/>
            <person name="Preston R."/>
            <person name="Balija V."/>
            <person name="McCombie W.R."/>
            <person name="Chow T."/>
            <person name="Chen H."/>
            <person name="Chung M."/>
            <person name="Chen C."/>
            <person name="Shaw J."/>
            <person name="Wu H."/>
            <person name="Hsiao K."/>
            <person name="Chao Y."/>
            <person name="Chu M."/>
            <person name="Cheng C."/>
            <person name="Hour A."/>
            <person name="Lee P."/>
            <person name="Lin S."/>
            <person name="Lin Y."/>
            <person name="Liou J."/>
            <person name="Liu S."/>
            <person name="Hsing Y."/>
            <person name="Raghuvanshi S."/>
            <person name="Mohanty A."/>
            <person name="Bharti A.K."/>
            <person name="Gaur A."/>
            <person name="Gupta V."/>
            <person name="Kumar D."/>
            <person name="Ravi V."/>
            <person name="Vij S."/>
            <person name="Kapur A."/>
            <person name="Khurana P."/>
            <person name="Khurana P."/>
            <person name="Khurana J.P."/>
            <person name="Tyagi A.K."/>
            <person name="Gaikwad K."/>
            <person name="Singh A."/>
            <person name="Dalal V."/>
            <person name="Srivastava S."/>
            <person name="Dixit A."/>
            <person name="Pal A.K."/>
            <person name="Ghazi I.A."/>
            <person name="Yadav M."/>
            <person name="Pandit A."/>
            <person name="Bhargava A."/>
            <person name="Sureshbabu K."/>
            <person name="Batra K."/>
            <person name="Sharma T.R."/>
            <person name="Mohapatra T."/>
            <person name="Singh N.K."/>
            <person name="Messing J."/>
            <person name="Nelson A.B."/>
            <person name="Fuks G."/>
            <person name="Kavchok S."/>
            <person name="Keizer G."/>
            <person name="Linton E."/>
            <person name="Llaca V."/>
            <person name="Song R."/>
            <person name="Tanyolac B."/>
            <person name="Young S."/>
            <person name="Ho-Il K."/>
            <person name="Hahn J.H."/>
            <person name="Sangsakoo G."/>
            <person name="Vanavichit A."/>
            <person name="de Mattos Luiz.A.T."/>
            <person name="Zimmer P.D."/>
            <person name="Malone G."/>
            <person name="Dellagostin O."/>
            <person name="de Oliveira A.C."/>
            <person name="Bevan M."/>
            <person name="Bancroft I."/>
            <person name="Minx P."/>
            <person name="Cordum H."/>
            <person name="Wilson R."/>
            <person name="Cheng Z."/>
            <person name="Jin W."/>
            <person name="Jiang J."/>
            <person name="Leong S.A."/>
            <person name="Iwama H."/>
            <person name="Gojobori T."/>
            <person name="Itoh T."/>
            <person name="Niimura Y."/>
            <person name="Fujii Y."/>
            <person name="Habara T."/>
            <person name="Sakai H."/>
            <person name="Sato Y."/>
            <person name="Wilson G."/>
            <person name="Kumar K."/>
            <person name="McCouch S."/>
            <person name="Juretic N."/>
            <person name="Hoen D."/>
            <person name="Wright S."/>
            <person name="Bruskiewich R."/>
            <person name="Bureau T."/>
            <person name="Miyao A."/>
            <person name="Hirochika H."/>
            <person name="Nishikawa T."/>
            <person name="Kadowaki K."/>
            <person name="Sugiura M."/>
            <person name="Burr B."/>
            <person name="Sasaki T."/>
        </authorList>
    </citation>
    <scope>NUCLEOTIDE SEQUENCE [LARGE SCALE GENOMIC DNA]</scope>
    <source>
        <strain evidence="3">cv. Nipponbare</strain>
    </source>
</reference>
<evidence type="ECO:0000256" key="1">
    <source>
        <dbReference type="SAM" id="Phobius"/>
    </source>
</evidence>
<keyword evidence="1" id="KW-1133">Transmembrane helix</keyword>
<evidence type="ECO:0000313" key="3">
    <source>
        <dbReference type="Proteomes" id="UP000000763"/>
    </source>
</evidence>
<sequence length="244" mass="27145">MLTATAKELEKCCRNQIVYFGCYMKICLAIFSLLKNMWQCTMPCEIKMEKHHLRRPYIIDDFKAGPPPASFGPSPIARRRNTVTATTAAAGPKISVVPVLVLSVSPFRGFVGHAAVARTQEREGPSAADMHKSKVILILQISLDIFPRDIDIRKHRALGSFYTRKCRGDLEAIQLLQARSSSTTDGFALAGPIRRYITEFRSNYYKRLTSELGMIDSGGASTTVKPGRLVAFSGDQLIFIRVDD</sequence>
<gene>
    <name evidence="2" type="primary">OSJNBa0017O06.13</name>
</gene>
<keyword evidence="1" id="KW-0812">Transmembrane</keyword>
<protein>
    <submittedName>
        <fullName evidence="2">Uncharacterized protein</fullName>
    </submittedName>
</protein>
<accession>Q5TKD6</accession>
<organism evidence="2 3">
    <name type="scientific">Oryza sativa subsp. japonica</name>
    <name type="common">Rice</name>
    <dbReference type="NCBI Taxonomy" id="39947"/>
    <lineage>
        <taxon>Eukaryota</taxon>
        <taxon>Viridiplantae</taxon>
        <taxon>Streptophyta</taxon>
        <taxon>Embryophyta</taxon>
        <taxon>Tracheophyta</taxon>
        <taxon>Spermatophyta</taxon>
        <taxon>Magnoliopsida</taxon>
        <taxon>Liliopsida</taxon>
        <taxon>Poales</taxon>
        <taxon>Poaceae</taxon>
        <taxon>BOP clade</taxon>
        <taxon>Oryzoideae</taxon>
        <taxon>Oryzeae</taxon>
        <taxon>Oryzinae</taxon>
        <taxon>Oryza</taxon>
        <taxon>Oryza sativa</taxon>
    </lineage>
</organism>
<evidence type="ECO:0000313" key="2">
    <source>
        <dbReference type="EMBL" id="AAV59371.1"/>
    </source>
</evidence>
<proteinExistence type="predicted"/>
<name>Q5TKD6_ORYSJ</name>
<keyword evidence="1" id="KW-0472">Membrane</keyword>